<proteinExistence type="predicted"/>
<dbReference type="InterPro" id="IPR000189">
    <property type="entry name" value="Transglyc_AS"/>
</dbReference>
<dbReference type="SUPFAM" id="SSF53955">
    <property type="entry name" value="Lysozyme-like"/>
    <property type="match status" value="1"/>
</dbReference>
<dbReference type="EMBL" id="BARV01007052">
    <property type="protein sequence ID" value="GAI18343.1"/>
    <property type="molecule type" value="Genomic_DNA"/>
</dbReference>
<gene>
    <name evidence="2" type="ORF">S06H3_14417</name>
</gene>
<dbReference type="PANTHER" id="PTHR37423">
    <property type="entry name" value="SOLUBLE LYTIC MUREIN TRANSGLYCOSYLASE-RELATED"/>
    <property type="match status" value="1"/>
</dbReference>
<comment type="caution">
    <text evidence="2">The sequence shown here is derived from an EMBL/GenBank/DDBJ whole genome shotgun (WGS) entry which is preliminary data.</text>
</comment>
<dbReference type="InterPro" id="IPR008258">
    <property type="entry name" value="Transglycosylase_SLT_dom_1"/>
</dbReference>
<organism evidence="2">
    <name type="scientific">marine sediment metagenome</name>
    <dbReference type="NCBI Taxonomy" id="412755"/>
    <lineage>
        <taxon>unclassified sequences</taxon>
        <taxon>metagenomes</taxon>
        <taxon>ecological metagenomes</taxon>
    </lineage>
</organism>
<reference evidence="2" key="1">
    <citation type="journal article" date="2014" name="Front. Microbiol.">
        <title>High frequency of phylogenetically diverse reductive dehalogenase-homologous genes in deep subseafloor sedimentary metagenomes.</title>
        <authorList>
            <person name="Kawai M."/>
            <person name="Futagami T."/>
            <person name="Toyoda A."/>
            <person name="Takaki Y."/>
            <person name="Nishi S."/>
            <person name="Hori S."/>
            <person name="Arai W."/>
            <person name="Tsubouchi T."/>
            <person name="Morono Y."/>
            <person name="Uchiyama I."/>
            <person name="Ito T."/>
            <person name="Fujiyama A."/>
            <person name="Inagaki F."/>
            <person name="Takami H."/>
        </authorList>
    </citation>
    <scope>NUCLEOTIDE SEQUENCE</scope>
    <source>
        <strain evidence="2">Expedition CK06-06</strain>
    </source>
</reference>
<dbReference type="InterPro" id="IPR023346">
    <property type="entry name" value="Lysozyme-like_dom_sf"/>
</dbReference>
<dbReference type="GO" id="GO:0016020">
    <property type="term" value="C:membrane"/>
    <property type="evidence" value="ECO:0007669"/>
    <property type="project" value="InterPro"/>
</dbReference>
<sequence>MEKLNENDLAILSYRDIVNKNPYDFYKIMAMARLEEIDPDWTLDLEAKDFGNKDLEDENNNEHYKKAKELFTLDFYEDVMNELEIVEKEEHNNKKLMLEVSNLFFKTGNYHGSIKIAVNYLNELLSDEPQGEVKNIWKQFYPRGYHNFVEIWSEDRDINPFLIYSVIREESHFNPFALSVSNARGLMQIIPSTGKWIAEKIGFQNFYTERMWDIETNIKMGSWYLRFLLDYFGGRQMLAVAGYNAGQGAVEKW</sequence>
<dbReference type="PROSITE" id="PS00922">
    <property type="entry name" value="TRANSGLYCOSYLASE"/>
    <property type="match status" value="1"/>
</dbReference>
<dbReference type="GO" id="GO:0000270">
    <property type="term" value="P:peptidoglycan metabolic process"/>
    <property type="evidence" value="ECO:0007669"/>
    <property type="project" value="InterPro"/>
</dbReference>
<dbReference type="CDD" id="cd13401">
    <property type="entry name" value="Slt70-like"/>
    <property type="match status" value="1"/>
</dbReference>
<dbReference type="AlphaFoldDB" id="X1LGT9"/>
<accession>X1LGT9</accession>
<dbReference type="Gene3D" id="1.10.530.10">
    <property type="match status" value="1"/>
</dbReference>
<evidence type="ECO:0000313" key="2">
    <source>
        <dbReference type="EMBL" id="GAI18343.1"/>
    </source>
</evidence>
<protein>
    <recommendedName>
        <fullName evidence="1">Transglycosylase SLT domain-containing protein</fullName>
    </recommendedName>
</protein>
<feature type="non-terminal residue" evidence="2">
    <location>
        <position position="253"/>
    </location>
</feature>
<dbReference type="GO" id="GO:0008933">
    <property type="term" value="F:peptidoglycan lytic transglycosylase activity"/>
    <property type="evidence" value="ECO:0007669"/>
    <property type="project" value="InterPro"/>
</dbReference>
<dbReference type="Pfam" id="PF01464">
    <property type="entry name" value="SLT"/>
    <property type="match status" value="1"/>
</dbReference>
<name>X1LGT9_9ZZZZ</name>
<dbReference type="PANTHER" id="PTHR37423:SF2">
    <property type="entry name" value="MEMBRANE-BOUND LYTIC MUREIN TRANSGLYCOSYLASE C"/>
    <property type="match status" value="1"/>
</dbReference>
<feature type="domain" description="Transglycosylase SLT" evidence="1">
    <location>
        <begin position="151"/>
        <end position="253"/>
    </location>
</feature>
<evidence type="ECO:0000259" key="1">
    <source>
        <dbReference type="Pfam" id="PF01464"/>
    </source>
</evidence>